<dbReference type="InterPro" id="IPR036869">
    <property type="entry name" value="J_dom_sf"/>
</dbReference>
<dbReference type="InParanoid" id="A0A2T2ZT97"/>
<dbReference type="Proteomes" id="UP000241462">
    <property type="component" value="Unassembled WGS sequence"/>
</dbReference>
<dbReference type="Gene3D" id="1.10.287.110">
    <property type="entry name" value="DnaJ domain"/>
    <property type="match status" value="1"/>
</dbReference>
<feature type="region of interest" description="Disordered" evidence="2">
    <location>
        <begin position="384"/>
        <end position="413"/>
    </location>
</feature>
<dbReference type="STRING" id="2025994.A0A2T2ZT97"/>
<dbReference type="Pfam" id="PF00226">
    <property type="entry name" value="DnaJ"/>
    <property type="match status" value="1"/>
</dbReference>
<dbReference type="EMBL" id="KZ678737">
    <property type="protein sequence ID" value="PSR75951.1"/>
    <property type="molecule type" value="Genomic_DNA"/>
</dbReference>
<dbReference type="PANTHER" id="PTHR44360">
    <property type="entry name" value="DNAJ HOMOLOG SUBFAMILY B MEMBER 9"/>
    <property type="match status" value="1"/>
</dbReference>
<dbReference type="PRINTS" id="PR00625">
    <property type="entry name" value="JDOMAIN"/>
</dbReference>
<evidence type="ECO:0000259" key="3">
    <source>
        <dbReference type="PROSITE" id="PS50076"/>
    </source>
</evidence>
<dbReference type="SMART" id="SM00271">
    <property type="entry name" value="DnaJ"/>
    <property type="match status" value="1"/>
</dbReference>
<dbReference type="GO" id="GO:0036503">
    <property type="term" value="P:ERAD pathway"/>
    <property type="evidence" value="ECO:0007669"/>
    <property type="project" value="TreeGrafter"/>
</dbReference>
<dbReference type="SUPFAM" id="SSF46565">
    <property type="entry name" value="Chaperone J-domain"/>
    <property type="match status" value="1"/>
</dbReference>
<dbReference type="PROSITE" id="PS50076">
    <property type="entry name" value="DNAJ_2"/>
    <property type="match status" value="1"/>
</dbReference>
<evidence type="ECO:0000256" key="2">
    <source>
        <dbReference type="SAM" id="MobiDB-lite"/>
    </source>
</evidence>
<dbReference type="PANTHER" id="PTHR44360:SF1">
    <property type="entry name" value="DNAJ HOMOLOG SUBFAMILY B MEMBER 9"/>
    <property type="match status" value="1"/>
</dbReference>
<evidence type="ECO:0000313" key="5">
    <source>
        <dbReference type="Proteomes" id="UP000241462"/>
    </source>
</evidence>
<dbReference type="AlphaFoldDB" id="A0A2T2ZT97"/>
<keyword evidence="5" id="KW-1185">Reference proteome</keyword>
<dbReference type="InterPro" id="IPR001623">
    <property type="entry name" value="DnaJ_domain"/>
</dbReference>
<feature type="domain" description="J" evidence="3">
    <location>
        <begin position="78"/>
        <end position="151"/>
    </location>
</feature>
<organism evidence="4 5">
    <name type="scientific">Coniella lustricola</name>
    <dbReference type="NCBI Taxonomy" id="2025994"/>
    <lineage>
        <taxon>Eukaryota</taxon>
        <taxon>Fungi</taxon>
        <taxon>Dikarya</taxon>
        <taxon>Ascomycota</taxon>
        <taxon>Pezizomycotina</taxon>
        <taxon>Sordariomycetes</taxon>
        <taxon>Sordariomycetidae</taxon>
        <taxon>Diaporthales</taxon>
        <taxon>Schizoparmaceae</taxon>
        <taxon>Coniella</taxon>
    </lineage>
</organism>
<dbReference type="GO" id="GO:0005783">
    <property type="term" value="C:endoplasmic reticulum"/>
    <property type="evidence" value="ECO:0007669"/>
    <property type="project" value="TreeGrafter"/>
</dbReference>
<protein>
    <recommendedName>
        <fullName evidence="3">J domain-containing protein</fullName>
    </recommendedName>
</protein>
<name>A0A2T2ZT97_9PEZI</name>
<dbReference type="OrthoDB" id="436519at2759"/>
<proteinExistence type="predicted"/>
<gene>
    <name evidence="4" type="ORF">BD289DRAFT_379024</name>
</gene>
<evidence type="ECO:0000313" key="4">
    <source>
        <dbReference type="EMBL" id="PSR75951.1"/>
    </source>
</evidence>
<dbReference type="InterPro" id="IPR051948">
    <property type="entry name" value="Hsp70_co-chaperone_J-domain"/>
</dbReference>
<dbReference type="GO" id="GO:0051787">
    <property type="term" value="F:misfolded protein binding"/>
    <property type="evidence" value="ECO:0007669"/>
    <property type="project" value="TreeGrafter"/>
</dbReference>
<sequence>MSQALSLIGWTFLPDMATRFLQNLYYNLTIRAGAPRPQPGHPRWAAHYRRVYILVICIYLAFTIYEADWELQRPANRDYYSLLGVAPSATQRDIKRRYRQLSALMHPDKVDTSSSSSSASFSHNVEQYIRIQTAHAVLADDAKRFAYDRFGPAIQHWTECAIARDFALRGARDLLTYYATGLAALYVLPKLGYFRDGLYWRYIALAALLVFELGAITSARPPWLLDAVVNPLLTRLVNPLVGLVRRDGASGGHPPYVAYQAVALARRMSISLSIALNQLLPMLSADTRTGHVRLRRHGGGSDNDTAKTAASLDELERSVQGVHEEAKHTVQLAATPFLAHGVDADGNDAGNGLALLRERVKRWLVDNTVRSDPMTKAAIHARVTTGRRRREGVPAGAQGNGVRMRMGRGSDRE</sequence>
<evidence type="ECO:0000256" key="1">
    <source>
        <dbReference type="ARBA" id="ARBA00023186"/>
    </source>
</evidence>
<keyword evidence="1" id="KW-0143">Chaperone</keyword>
<dbReference type="CDD" id="cd06257">
    <property type="entry name" value="DnaJ"/>
    <property type="match status" value="1"/>
</dbReference>
<dbReference type="GO" id="GO:0051087">
    <property type="term" value="F:protein-folding chaperone binding"/>
    <property type="evidence" value="ECO:0007669"/>
    <property type="project" value="TreeGrafter"/>
</dbReference>
<reference evidence="4 5" key="1">
    <citation type="journal article" date="2018" name="Mycol. Prog.">
        <title>Coniella lustricola, a new species from submerged detritus.</title>
        <authorList>
            <person name="Raudabaugh D.B."/>
            <person name="Iturriaga T."/>
            <person name="Carver A."/>
            <person name="Mondo S."/>
            <person name="Pangilinan J."/>
            <person name="Lipzen A."/>
            <person name="He G."/>
            <person name="Amirebrahimi M."/>
            <person name="Grigoriev I.V."/>
            <person name="Miller A.N."/>
        </authorList>
    </citation>
    <scope>NUCLEOTIDE SEQUENCE [LARGE SCALE GENOMIC DNA]</scope>
    <source>
        <strain evidence="4 5">B22-T-1</strain>
    </source>
</reference>
<accession>A0A2T2ZT97</accession>